<keyword evidence="1" id="KW-0472">Membrane</keyword>
<accession>A0ABP6LXW2</accession>
<gene>
    <name evidence="2" type="ORF">GCM10010448_57230</name>
</gene>
<feature type="transmembrane region" description="Helical" evidence="1">
    <location>
        <begin position="6"/>
        <end position="24"/>
    </location>
</feature>
<keyword evidence="1" id="KW-1133">Transmembrane helix</keyword>
<evidence type="ECO:0000256" key="1">
    <source>
        <dbReference type="SAM" id="Phobius"/>
    </source>
</evidence>
<reference evidence="3" key="1">
    <citation type="journal article" date="2019" name="Int. J. Syst. Evol. Microbiol.">
        <title>The Global Catalogue of Microorganisms (GCM) 10K type strain sequencing project: providing services to taxonomists for standard genome sequencing and annotation.</title>
        <authorList>
            <consortium name="The Broad Institute Genomics Platform"/>
            <consortium name="The Broad Institute Genome Sequencing Center for Infectious Disease"/>
            <person name="Wu L."/>
            <person name="Ma J."/>
        </authorList>
    </citation>
    <scope>NUCLEOTIDE SEQUENCE [LARGE SCALE GENOMIC DNA]</scope>
    <source>
        <strain evidence="3">JCM 9091</strain>
    </source>
</reference>
<evidence type="ECO:0008006" key="4">
    <source>
        <dbReference type="Google" id="ProtNLM"/>
    </source>
</evidence>
<feature type="transmembrane region" description="Helical" evidence="1">
    <location>
        <begin position="45"/>
        <end position="69"/>
    </location>
</feature>
<organism evidence="2 3">
    <name type="scientific">Streptomyces glomeratus</name>
    <dbReference type="NCBI Taxonomy" id="284452"/>
    <lineage>
        <taxon>Bacteria</taxon>
        <taxon>Bacillati</taxon>
        <taxon>Actinomycetota</taxon>
        <taxon>Actinomycetes</taxon>
        <taxon>Kitasatosporales</taxon>
        <taxon>Streptomycetaceae</taxon>
        <taxon>Streptomyces</taxon>
    </lineage>
</organism>
<keyword evidence="1" id="KW-0812">Transmembrane</keyword>
<dbReference type="Proteomes" id="UP001501532">
    <property type="component" value="Unassembled WGS sequence"/>
</dbReference>
<keyword evidence="3" id="KW-1185">Reference proteome</keyword>
<feature type="transmembrane region" description="Helical" evidence="1">
    <location>
        <begin position="111"/>
        <end position="131"/>
    </location>
</feature>
<comment type="caution">
    <text evidence="2">The sequence shown here is derived from an EMBL/GenBank/DDBJ whole genome shotgun (WGS) entry which is preliminary data.</text>
</comment>
<protein>
    <recommendedName>
        <fullName evidence="4">Integral membrane protein</fullName>
    </recommendedName>
</protein>
<evidence type="ECO:0000313" key="3">
    <source>
        <dbReference type="Proteomes" id="UP001501532"/>
    </source>
</evidence>
<evidence type="ECO:0000313" key="2">
    <source>
        <dbReference type="EMBL" id="GAA3066397.1"/>
    </source>
</evidence>
<proteinExistence type="predicted"/>
<sequence>MLVLMFAPFVTPFVVMGAAWALAVRVRRRKPGSGWRLPDAGSCALVTVMAGAAGLGAYAYGVMSGFYILDPDQMCAAAGAAGDHVVTRMTLPVSVQCVTEQGEGTELVPSWVNPVVFGGLVVCVLALGAGVSSGMRSARRPVGERSR</sequence>
<dbReference type="EMBL" id="BAAAUF010000059">
    <property type="protein sequence ID" value="GAA3066397.1"/>
    <property type="molecule type" value="Genomic_DNA"/>
</dbReference>
<name>A0ABP6LXW2_9ACTN</name>